<dbReference type="RefSeq" id="XP_001879904.1">
    <property type="nucleotide sequence ID" value="XM_001879869.1"/>
</dbReference>
<feature type="compositionally biased region" description="Basic and acidic residues" evidence="1">
    <location>
        <begin position="1"/>
        <end position="16"/>
    </location>
</feature>
<evidence type="ECO:0000256" key="1">
    <source>
        <dbReference type="SAM" id="MobiDB-lite"/>
    </source>
</evidence>
<accession>B0D6Y0</accession>
<dbReference type="STRING" id="486041.B0D6Y0"/>
<feature type="region of interest" description="Disordered" evidence="1">
    <location>
        <begin position="99"/>
        <end position="157"/>
    </location>
</feature>
<feature type="compositionally biased region" description="Polar residues" evidence="1">
    <location>
        <begin position="45"/>
        <end position="57"/>
    </location>
</feature>
<sequence length="372" mass="40994">MDRTGHGEGEMQDPLHFRSPTAHPLRQHPTNFAGSRPPSPVDPNPQRSALTSRFSMRSSDKWVLERGDTALVQLPWGLPGAVDEDTTKDIMAASYGECGRSPITKSETHNVAEDSRLGVKRELDEKETEDGAKPTKKPKVEEKETGEQQSVYKPGTSSMGTYTSKFFYHSEVQLQEETEMKGLAPGANAVPAPITQSTTKQQYRLITVGKKKLLDPEGHGSGSRRKEIFWATVTAVGDDLASLEKGLGGKTYNAKIYQSYVKTRNTSHFPSQINRDGERTEFIGDLQRVIVCVAGEEPAGADYPAWIMREVFGAAAGQGQNERRGPSCEIPEFKLDYEGAQLLLFAAREGEQGLEDSLAECRGMWKCFPPSP</sequence>
<dbReference type="Proteomes" id="UP000001194">
    <property type="component" value="Unassembled WGS sequence"/>
</dbReference>
<protein>
    <submittedName>
        <fullName evidence="2">Predicted protein</fullName>
    </submittedName>
</protein>
<dbReference type="GeneID" id="6075417"/>
<organism evidence="3">
    <name type="scientific">Laccaria bicolor (strain S238N-H82 / ATCC MYA-4686)</name>
    <name type="common">Bicoloured deceiver</name>
    <name type="synonym">Laccaria laccata var. bicolor</name>
    <dbReference type="NCBI Taxonomy" id="486041"/>
    <lineage>
        <taxon>Eukaryota</taxon>
        <taxon>Fungi</taxon>
        <taxon>Dikarya</taxon>
        <taxon>Basidiomycota</taxon>
        <taxon>Agaricomycotina</taxon>
        <taxon>Agaricomycetes</taxon>
        <taxon>Agaricomycetidae</taxon>
        <taxon>Agaricales</taxon>
        <taxon>Agaricineae</taxon>
        <taxon>Hydnangiaceae</taxon>
        <taxon>Laccaria</taxon>
    </lineage>
</organism>
<keyword evidence="3" id="KW-1185">Reference proteome</keyword>
<feature type="compositionally biased region" description="Polar residues" evidence="1">
    <location>
        <begin position="148"/>
        <end position="157"/>
    </location>
</feature>
<dbReference type="HOGENOM" id="CLU_744083_0_0_1"/>
<name>B0D6Y0_LACBS</name>
<evidence type="ECO:0000313" key="2">
    <source>
        <dbReference type="EMBL" id="EDR09555.1"/>
    </source>
</evidence>
<dbReference type="InParanoid" id="B0D6Y0"/>
<dbReference type="EMBL" id="DS547099">
    <property type="protein sequence ID" value="EDR09555.1"/>
    <property type="molecule type" value="Genomic_DNA"/>
</dbReference>
<reference evidence="2 3" key="1">
    <citation type="journal article" date="2008" name="Nature">
        <title>The genome of Laccaria bicolor provides insights into mycorrhizal symbiosis.</title>
        <authorList>
            <person name="Martin F."/>
            <person name="Aerts A."/>
            <person name="Ahren D."/>
            <person name="Brun A."/>
            <person name="Danchin E.G.J."/>
            <person name="Duchaussoy F."/>
            <person name="Gibon J."/>
            <person name="Kohler A."/>
            <person name="Lindquist E."/>
            <person name="Pereda V."/>
            <person name="Salamov A."/>
            <person name="Shapiro H.J."/>
            <person name="Wuyts J."/>
            <person name="Blaudez D."/>
            <person name="Buee M."/>
            <person name="Brokstein P."/>
            <person name="Canbaeck B."/>
            <person name="Cohen D."/>
            <person name="Courty P.E."/>
            <person name="Coutinho P.M."/>
            <person name="Delaruelle C."/>
            <person name="Detter J.C."/>
            <person name="Deveau A."/>
            <person name="DiFazio S."/>
            <person name="Duplessis S."/>
            <person name="Fraissinet-Tachet L."/>
            <person name="Lucic E."/>
            <person name="Frey-Klett P."/>
            <person name="Fourrey C."/>
            <person name="Feussner I."/>
            <person name="Gay G."/>
            <person name="Grimwood J."/>
            <person name="Hoegger P.J."/>
            <person name="Jain P."/>
            <person name="Kilaru S."/>
            <person name="Labbe J."/>
            <person name="Lin Y.C."/>
            <person name="Legue V."/>
            <person name="Le Tacon F."/>
            <person name="Marmeisse R."/>
            <person name="Melayah D."/>
            <person name="Montanini B."/>
            <person name="Muratet M."/>
            <person name="Nehls U."/>
            <person name="Niculita-Hirzel H."/>
            <person name="Oudot-Le Secq M.P."/>
            <person name="Peter M."/>
            <person name="Quesneville H."/>
            <person name="Rajashekar B."/>
            <person name="Reich M."/>
            <person name="Rouhier N."/>
            <person name="Schmutz J."/>
            <person name="Yin T."/>
            <person name="Chalot M."/>
            <person name="Henrissat B."/>
            <person name="Kuees U."/>
            <person name="Lucas S."/>
            <person name="Van de Peer Y."/>
            <person name="Podila G.K."/>
            <person name="Polle A."/>
            <person name="Pukkila P.J."/>
            <person name="Richardson P.M."/>
            <person name="Rouze P."/>
            <person name="Sanders I.R."/>
            <person name="Stajich J.E."/>
            <person name="Tunlid A."/>
            <person name="Tuskan G."/>
            <person name="Grigoriev I.V."/>
        </authorList>
    </citation>
    <scope>NUCLEOTIDE SEQUENCE [LARGE SCALE GENOMIC DNA]</scope>
    <source>
        <strain evidence="3">S238N-H82 / ATCC MYA-4686</strain>
    </source>
</reference>
<proteinExistence type="predicted"/>
<dbReference type="AlphaFoldDB" id="B0D6Y0"/>
<evidence type="ECO:0000313" key="3">
    <source>
        <dbReference type="Proteomes" id="UP000001194"/>
    </source>
</evidence>
<dbReference type="KEGG" id="lbc:LACBIDRAFT_325995"/>
<gene>
    <name evidence="2" type="ORF">LACBIDRAFT_325995</name>
</gene>
<dbReference type="OrthoDB" id="1028014at2759"/>
<feature type="region of interest" description="Disordered" evidence="1">
    <location>
        <begin position="1"/>
        <end position="58"/>
    </location>
</feature>
<feature type="compositionally biased region" description="Basic and acidic residues" evidence="1">
    <location>
        <begin position="106"/>
        <end position="146"/>
    </location>
</feature>